<reference evidence="2" key="2">
    <citation type="journal article" date="2015" name="Data Brief">
        <title>Shoot transcriptome of the giant reed, Arundo donax.</title>
        <authorList>
            <person name="Barrero R.A."/>
            <person name="Guerrero F.D."/>
            <person name="Moolhuijzen P."/>
            <person name="Goolsby J.A."/>
            <person name="Tidwell J."/>
            <person name="Bellgard S.E."/>
            <person name="Bellgard M.I."/>
        </authorList>
    </citation>
    <scope>NUCLEOTIDE SEQUENCE</scope>
    <source>
        <tissue evidence="2">Shoot tissue taken approximately 20 cm above the soil surface</tissue>
    </source>
</reference>
<proteinExistence type="predicted"/>
<feature type="region of interest" description="Disordered" evidence="1">
    <location>
        <begin position="1"/>
        <end position="49"/>
    </location>
</feature>
<evidence type="ECO:0000256" key="1">
    <source>
        <dbReference type="SAM" id="MobiDB-lite"/>
    </source>
</evidence>
<feature type="compositionally biased region" description="Pro residues" evidence="1">
    <location>
        <begin position="65"/>
        <end position="75"/>
    </location>
</feature>
<feature type="region of interest" description="Disordered" evidence="1">
    <location>
        <begin position="59"/>
        <end position="78"/>
    </location>
</feature>
<feature type="compositionally biased region" description="Gly residues" evidence="1">
    <location>
        <begin position="1"/>
        <end position="16"/>
    </location>
</feature>
<accession>A0A0A9EBB2</accession>
<feature type="compositionally biased region" description="Basic and acidic residues" evidence="1">
    <location>
        <begin position="32"/>
        <end position="43"/>
    </location>
</feature>
<dbReference type="EMBL" id="GBRH01204618">
    <property type="protein sequence ID" value="JAD93277.1"/>
    <property type="molecule type" value="Transcribed_RNA"/>
</dbReference>
<name>A0A0A9EBB2_ARUDO</name>
<evidence type="ECO:0000313" key="2">
    <source>
        <dbReference type="EMBL" id="JAD93277.1"/>
    </source>
</evidence>
<organism evidence="2">
    <name type="scientific">Arundo donax</name>
    <name type="common">Giant reed</name>
    <name type="synonym">Donax arundinaceus</name>
    <dbReference type="NCBI Taxonomy" id="35708"/>
    <lineage>
        <taxon>Eukaryota</taxon>
        <taxon>Viridiplantae</taxon>
        <taxon>Streptophyta</taxon>
        <taxon>Embryophyta</taxon>
        <taxon>Tracheophyta</taxon>
        <taxon>Spermatophyta</taxon>
        <taxon>Magnoliopsida</taxon>
        <taxon>Liliopsida</taxon>
        <taxon>Poales</taxon>
        <taxon>Poaceae</taxon>
        <taxon>PACMAD clade</taxon>
        <taxon>Arundinoideae</taxon>
        <taxon>Arundineae</taxon>
        <taxon>Arundo</taxon>
    </lineage>
</organism>
<dbReference type="AlphaFoldDB" id="A0A0A9EBB2"/>
<sequence length="94" mass="10755">MRAALGGGGDQEGSGEGFKRHRVGAQQRPRHGRQEVRPRRERALGGGLRHHRRMATNDAFGRYLPPLPPSAPWPLPSRRRERRLASRFPLMQMR</sequence>
<protein>
    <submittedName>
        <fullName evidence="2">Uncharacterized protein</fullName>
    </submittedName>
</protein>
<feature type="compositionally biased region" description="Basic residues" evidence="1">
    <location>
        <begin position="19"/>
        <end position="31"/>
    </location>
</feature>
<reference evidence="2" key="1">
    <citation type="submission" date="2014-09" db="EMBL/GenBank/DDBJ databases">
        <authorList>
            <person name="Magalhaes I.L.F."/>
            <person name="Oliveira U."/>
            <person name="Santos F.R."/>
            <person name="Vidigal T.H.D.A."/>
            <person name="Brescovit A.D."/>
            <person name="Santos A.J."/>
        </authorList>
    </citation>
    <scope>NUCLEOTIDE SEQUENCE</scope>
    <source>
        <tissue evidence="2">Shoot tissue taken approximately 20 cm above the soil surface</tissue>
    </source>
</reference>